<sequence>MRIGALRHERIVEDGRGAGRQREDQGGNQGQGTVWHGIGRVDRSGECAIAVTARANHICLRRDARIGIPTPAPTLQKL</sequence>
<evidence type="ECO:0000313" key="3">
    <source>
        <dbReference type="Proteomes" id="UP000628442"/>
    </source>
</evidence>
<name>A0AA87XXY9_9BURK</name>
<dbReference type="EMBL" id="BMWV01000022">
    <property type="protein sequence ID" value="GGY67119.1"/>
    <property type="molecule type" value="Genomic_DNA"/>
</dbReference>
<evidence type="ECO:0000256" key="1">
    <source>
        <dbReference type="SAM" id="MobiDB-lite"/>
    </source>
</evidence>
<proteinExistence type="predicted"/>
<feature type="region of interest" description="Disordered" evidence="1">
    <location>
        <begin position="1"/>
        <end position="37"/>
    </location>
</feature>
<dbReference type="Proteomes" id="UP000628442">
    <property type="component" value="Unassembled WGS sequence"/>
</dbReference>
<feature type="compositionally biased region" description="Basic and acidic residues" evidence="1">
    <location>
        <begin position="1"/>
        <end position="25"/>
    </location>
</feature>
<reference evidence="2" key="2">
    <citation type="submission" date="2022-12" db="EMBL/GenBank/DDBJ databases">
        <authorList>
            <person name="Sun Q."/>
            <person name="Kim S."/>
        </authorList>
    </citation>
    <scope>NUCLEOTIDE SEQUENCE</scope>
    <source>
        <strain evidence="2">KCTC 12343</strain>
    </source>
</reference>
<reference evidence="2" key="1">
    <citation type="journal article" date="2014" name="Int. J. Syst. Evol. Microbiol.">
        <title>Complete genome sequence of Corynebacterium casei LMG S-19264T (=DSM 44701T), isolated from a smear-ripened cheese.</title>
        <authorList>
            <consortium name="US DOE Joint Genome Institute (JGI-PGF)"/>
            <person name="Walter F."/>
            <person name="Albersmeier A."/>
            <person name="Kalinowski J."/>
            <person name="Ruckert C."/>
        </authorList>
    </citation>
    <scope>NUCLEOTIDE SEQUENCE</scope>
    <source>
        <strain evidence="2">KCTC 12343</strain>
    </source>
</reference>
<organism evidence="2 3">
    <name type="scientific">Pseudoduganella albidiflava</name>
    <dbReference type="NCBI Taxonomy" id="321983"/>
    <lineage>
        <taxon>Bacteria</taxon>
        <taxon>Pseudomonadati</taxon>
        <taxon>Pseudomonadota</taxon>
        <taxon>Betaproteobacteria</taxon>
        <taxon>Burkholderiales</taxon>
        <taxon>Oxalobacteraceae</taxon>
        <taxon>Telluria group</taxon>
        <taxon>Pseudoduganella</taxon>
    </lineage>
</organism>
<gene>
    <name evidence="2" type="ORF">GCM10007387_56670</name>
</gene>
<comment type="caution">
    <text evidence="2">The sequence shown here is derived from an EMBL/GenBank/DDBJ whole genome shotgun (WGS) entry which is preliminary data.</text>
</comment>
<dbReference type="AlphaFoldDB" id="A0AA87XXY9"/>
<evidence type="ECO:0000313" key="2">
    <source>
        <dbReference type="EMBL" id="GGY67119.1"/>
    </source>
</evidence>
<accession>A0AA87XXY9</accession>
<protein>
    <submittedName>
        <fullName evidence="2">Uncharacterized protein</fullName>
    </submittedName>
</protein>